<proteinExistence type="predicted"/>
<evidence type="ECO:0000313" key="1">
    <source>
        <dbReference type="EMBL" id="AGR56769.1"/>
    </source>
</evidence>
<evidence type="ECO:0000313" key="2">
    <source>
        <dbReference type="Proteomes" id="UP000203768"/>
    </source>
</evidence>
<organism evidence="1 2">
    <name type="scientific">Hemileuca sp. nucleopolyhedrovirus</name>
    <dbReference type="NCBI Taxonomy" id="1367203"/>
    <lineage>
        <taxon>Viruses</taxon>
        <taxon>Viruses incertae sedis</taxon>
        <taxon>Naldaviricetes</taxon>
        <taxon>Lefavirales</taxon>
        <taxon>Baculoviridae</taxon>
        <taxon>Alphabaculovirus</taxon>
        <taxon>Alphabaculovirus heleucae</taxon>
        <taxon>Hemileuca species nucleopolyhedrovirus</taxon>
    </lineage>
</organism>
<reference evidence="1 2" key="1">
    <citation type="journal article" date="2013" name="Virus Genes">
        <title>The genome of a baculovirus isolated from Hemileuca sp. encodes a serpin ortholog.</title>
        <authorList>
            <person name="Rohrmann G.F."/>
            <person name="Erlandson M.A."/>
            <person name="Theilmann D.A."/>
        </authorList>
    </citation>
    <scope>NUCLEOTIDE SEQUENCE [LARGE SCALE GENOMIC DNA]</scope>
</reference>
<dbReference type="Proteomes" id="UP000203768">
    <property type="component" value="Segment"/>
</dbReference>
<dbReference type="KEGG" id="vg:16489419"/>
<keyword evidence="2" id="KW-1185">Reference proteome</keyword>
<dbReference type="GeneID" id="16489419"/>
<dbReference type="EMBL" id="KF158713">
    <property type="protein sequence ID" value="AGR56769.1"/>
    <property type="molecule type" value="Genomic_DNA"/>
</dbReference>
<sequence length="50" mass="6288">MFMFRINVEYETNPLYTYTFKRTRRSYKITSLMISSEHRKQHDVIYTEMM</sequence>
<accession>S5MQ86</accession>
<gene>
    <name evidence="1" type="ORF">Hesp017</name>
</gene>
<dbReference type="RefSeq" id="YP_008378233.1">
    <property type="nucleotide sequence ID" value="NC_021923.1"/>
</dbReference>
<protein>
    <submittedName>
        <fullName evidence="1">Uncharacterized protein</fullName>
    </submittedName>
</protein>
<name>S5MQ86_9ABAC</name>